<proteinExistence type="predicted"/>
<dbReference type="EMBL" id="BAGZ01000017">
    <property type="protein sequence ID" value="GAB78884.1"/>
    <property type="molecule type" value="Genomic_DNA"/>
</dbReference>
<dbReference type="AlphaFoldDB" id="K6VQ51"/>
<reference evidence="3 4" key="1">
    <citation type="submission" date="2012-08" db="EMBL/GenBank/DDBJ databases">
        <title>Whole genome shotgun sequence of Austwickia chelonae NBRC 105200.</title>
        <authorList>
            <person name="Yoshida I."/>
            <person name="Hosoyama A."/>
            <person name="Tsuchikane K."/>
            <person name="Katsumata H."/>
            <person name="Ando Y."/>
            <person name="Ohji S."/>
            <person name="Hamada M."/>
            <person name="Tamura T."/>
            <person name="Yamazoe A."/>
            <person name="Yamazaki S."/>
            <person name="Fujita N."/>
        </authorList>
    </citation>
    <scope>NUCLEOTIDE SEQUENCE [LARGE SCALE GENOMIC DNA]</scope>
    <source>
        <strain evidence="3 4">NBRC 105200</strain>
    </source>
</reference>
<dbReference type="OrthoDB" id="80065at2"/>
<keyword evidence="2" id="KW-0472">Membrane</keyword>
<feature type="transmembrane region" description="Helical" evidence="2">
    <location>
        <begin position="55"/>
        <end position="74"/>
    </location>
</feature>
<dbReference type="RefSeq" id="WP_006503641.1">
    <property type="nucleotide sequence ID" value="NZ_BAGZ01000017.1"/>
</dbReference>
<protein>
    <recommendedName>
        <fullName evidence="5">DUF969 domain-containing protein</fullName>
    </recommendedName>
</protein>
<keyword evidence="4" id="KW-1185">Reference proteome</keyword>
<accession>K6VQ51</accession>
<keyword evidence="2" id="KW-0812">Transmembrane</keyword>
<evidence type="ECO:0000313" key="3">
    <source>
        <dbReference type="EMBL" id="GAB78884.1"/>
    </source>
</evidence>
<feature type="transmembrane region" description="Helical" evidence="2">
    <location>
        <begin position="194"/>
        <end position="212"/>
    </location>
</feature>
<evidence type="ECO:0000256" key="2">
    <source>
        <dbReference type="SAM" id="Phobius"/>
    </source>
</evidence>
<dbReference type="eggNOG" id="COG3819">
    <property type="taxonomic scope" value="Bacteria"/>
</dbReference>
<organism evidence="3 4">
    <name type="scientific">Austwickia chelonae NBRC 105200</name>
    <dbReference type="NCBI Taxonomy" id="1184607"/>
    <lineage>
        <taxon>Bacteria</taxon>
        <taxon>Bacillati</taxon>
        <taxon>Actinomycetota</taxon>
        <taxon>Actinomycetes</taxon>
        <taxon>Micrococcales</taxon>
        <taxon>Dermatophilaceae</taxon>
        <taxon>Austwickia</taxon>
    </lineage>
</organism>
<feature type="transmembrane region" description="Helical" evidence="2">
    <location>
        <begin position="151"/>
        <end position="174"/>
    </location>
</feature>
<evidence type="ECO:0008006" key="5">
    <source>
        <dbReference type="Google" id="ProtNLM"/>
    </source>
</evidence>
<feature type="transmembrane region" description="Helical" evidence="2">
    <location>
        <begin position="6"/>
        <end position="34"/>
    </location>
</feature>
<dbReference type="InterPro" id="IPR010374">
    <property type="entry name" value="DUF969"/>
</dbReference>
<feature type="compositionally biased region" description="Low complexity" evidence="1">
    <location>
        <begin position="231"/>
        <end position="247"/>
    </location>
</feature>
<dbReference type="Pfam" id="PF06149">
    <property type="entry name" value="DUF969"/>
    <property type="match status" value="1"/>
</dbReference>
<evidence type="ECO:0000313" key="4">
    <source>
        <dbReference type="Proteomes" id="UP000008495"/>
    </source>
</evidence>
<gene>
    <name evidence="3" type="ORF">AUCHE_17_00960</name>
</gene>
<evidence type="ECO:0000256" key="1">
    <source>
        <dbReference type="SAM" id="MobiDB-lite"/>
    </source>
</evidence>
<comment type="caution">
    <text evidence="3">The sequence shown here is derived from an EMBL/GenBank/DDBJ whole genome shotgun (WGS) entry which is preliminary data.</text>
</comment>
<keyword evidence="2" id="KW-1133">Transmembrane helix</keyword>
<dbReference type="STRING" id="100225.SAMN05421595_0095"/>
<name>K6VQ51_9MICO</name>
<feature type="region of interest" description="Disordered" evidence="1">
    <location>
        <begin position="223"/>
        <end position="247"/>
    </location>
</feature>
<sequence>MWVLLAVAVVVVGFALRINSLLVVTVAGVVAGLLGRLSPMQILDTFGQGFASSRSVTVFVVTLPVIGLIERYGLQFQARALIGQLTKLSVGRLLMLYMLIRQITAAMGLVSIGGPAQSVRPLLYPMAEGAAEREHPRVTERMREKIKAFSASSDTVGLFFGEDIFIAIGSLLLITGFVDSTYGLTLEPIDLARWAVPTGIAAFLIHGGRLLWLDRTLRRMSSEGDDPPVVPATAAATAPTTTSEATR</sequence>
<dbReference type="Proteomes" id="UP000008495">
    <property type="component" value="Unassembled WGS sequence"/>
</dbReference>